<dbReference type="KEGG" id="nwl:NWFMUON74_34340"/>
<dbReference type="NCBIfam" id="NF004500">
    <property type="entry name" value="PRK05846.1-4"/>
    <property type="match status" value="1"/>
</dbReference>
<evidence type="ECO:0000256" key="4">
    <source>
        <dbReference type="ARBA" id="ARBA00022989"/>
    </source>
</evidence>
<keyword evidence="3 6" id="KW-0812">Transmembrane</keyword>
<feature type="transmembrane region" description="Helical" evidence="8">
    <location>
        <begin position="116"/>
        <end position="135"/>
    </location>
</feature>
<dbReference type="RefSeq" id="WP_187688732.1">
    <property type="nucleotide sequence ID" value="NZ_AP023396.1"/>
</dbReference>
<accession>A0A7G1KKG6</accession>
<feature type="transmembrane region" description="Helical" evidence="8">
    <location>
        <begin position="182"/>
        <end position="202"/>
    </location>
</feature>
<sequence length="539" mass="56896">MNSFPWLTTLWVLPMAGAALVLILPGAWRTAARSIGLLVAVATLAAGIVVAVRFEPGGAQFQFVESHRWIPAFGAGYTLGVDGIALVLVLLTAALVPLLILAGWKDDREVGTGRRVAHIYVALTLIVESMVLISFTSLDILLFYVFFEVMLIPMYFLIGGFGPRTDDAAQRQQRSRAAVKFLLYNLFGGLIMLAAVIGLYVLTARERLGADGGGTFDFRAVVAAANSGELGAGPAVLNAIFLGFMFAFAVKAPLWPLHTWLPGAAVSATPASAVLMMAVVDKVGTFGMLRYCLLLFPSASTTYAPLISTLAVIGIVYGALLAIGQTDVMRLIAYTSISHFGFIILGIFAMTNQGGAGATLYMVNHGISTAALFLIAGFLVSRRGTRVIAEFGGVQKVAPVLAGTFLVAGLATLSLPGLAPFVSEFLVLAGTFTRYPVAAVCATSALVLAALYVLWLYQRMMTGPVKQGNESLRDLLPRELVVVAPLLVALLLLGAYPKPVLDRINPAVASTLTTIGKHDPAPDVPQQEAAVAPHGGAHK</sequence>
<reference evidence="10 11" key="1">
    <citation type="submission" date="2020-08" db="EMBL/GenBank/DDBJ databases">
        <title>Genome Sequencing of Nocardia wallacei strain FMUON74 and assembly.</title>
        <authorList>
            <person name="Toyokawa M."/>
            <person name="Uesaka K."/>
        </authorList>
    </citation>
    <scope>NUCLEOTIDE SEQUENCE [LARGE SCALE GENOMIC DNA]</scope>
    <source>
        <strain evidence="10 11">FMUON74</strain>
    </source>
</reference>
<gene>
    <name evidence="10" type="primary">nuoM</name>
    <name evidence="10" type="ORF">NWFMUON74_34340</name>
</gene>
<dbReference type="GO" id="GO:0015990">
    <property type="term" value="P:electron transport coupled proton transport"/>
    <property type="evidence" value="ECO:0007669"/>
    <property type="project" value="TreeGrafter"/>
</dbReference>
<protein>
    <submittedName>
        <fullName evidence="10">NADH-quinone oxidoreductase subunit M</fullName>
    </submittedName>
</protein>
<dbReference type="Proteomes" id="UP000516173">
    <property type="component" value="Chromosome"/>
</dbReference>
<dbReference type="GO" id="GO:0003954">
    <property type="term" value="F:NADH dehydrogenase activity"/>
    <property type="evidence" value="ECO:0007669"/>
    <property type="project" value="TreeGrafter"/>
</dbReference>
<feature type="transmembrane region" description="Helical" evidence="8">
    <location>
        <begin position="83"/>
        <end position="104"/>
    </location>
</feature>
<feature type="domain" description="NADH:quinone oxidoreductase/Mrp antiporter transmembrane" evidence="9">
    <location>
        <begin position="137"/>
        <end position="444"/>
    </location>
</feature>
<feature type="transmembrane region" description="Helical" evidence="8">
    <location>
        <begin position="400"/>
        <end position="423"/>
    </location>
</feature>
<evidence type="ECO:0000256" key="5">
    <source>
        <dbReference type="ARBA" id="ARBA00023136"/>
    </source>
</evidence>
<feature type="transmembrane region" description="Helical" evidence="8">
    <location>
        <begin position="141"/>
        <end position="161"/>
    </location>
</feature>
<dbReference type="GO" id="GO:0008137">
    <property type="term" value="F:NADH dehydrogenase (ubiquinone) activity"/>
    <property type="evidence" value="ECO:0007669"/>
    <property type="project" value="InterPro"/>
</dbReference>
<evidence type="ECO:0000256" key="6">
    <source>
        <dbReference type="RuleBase" id="RU000320"/>
    </source>
</evidence>
<name>A0A7G1KKG6_9NOCA</name>
<feature type="transmembrane region" description="Helical" evidence="8">
    <location>
        <begin position="331"/>
        <end position="350"/>
    </location>
</feature>
<evidence type="ECO:0000313" key="11">
    <source>
        <dbReference type="Proteomes" id="UP000516173"/>
    </source>
</evidence>
<feature type="transmembrane region" description="Helical" evidence="8">
    <location>
        <begin position="235"/>
        <end position="254"/>
    </location>
</feature>
<comment type="subcellular location">
    <subcellularLocation>
        <location evidence="1">Endomembrane system</location>
        <topology evidence="1">Multi-pass membrane protein</topology>
    </subcellularLocation>
    <subcellularLocation>
        <location evidence="6">Membrane</location>
        <topology evidence="6">Multi-pass membrane protein</topology>
    </subcellularLocation>
</comment>
<dbReference type="InterPro" id="IPR010227">
    <property type="entry name" value="NADH_Q_OxRdtase_chainM/4"/>
</dbReference>
<comment type="similarity">
    <text evidence="2">Belongs to the complex I subunit 4 family.</text>
</comment>
<evidence type="ECO:0000259" key="9">
    <source>
        <dbReference type="Pfam" id="PF00361"/>
    </source>
</evidence>
<evidence type="ECO:0000256" key="3">
    <source>
        <dbReference type="ARBA" id="ARBA00022692"/>
    </source>
</evidence>
<feature type="transmembrane region" description="Helical" evidence="8">
    <location>
        <begin position="261"/>
        <end position="280"/>
    </location>
</feature>
<dbReference type="GO" id="GO:0012505">
    <property type="term" value="C:endomembrane system"/>
    <property type="evidence" value="ECO:0007669"/>
    <property type="project" value="UniProtKB-SubCell"/>
</dbReference>
<feature type="region of interest" description="Disordered" evidence="7">
    <location>
        <begin position="516"/>
        <end position="539"/>
    </location>
</feature>
<dbReference type="AlphaFoldDB" id="A0A7G1KKG6"/>
<dbReference type="PRINTS" id="PR01437">
    <property type="entry name" value="NUOXDRDTASE4"/>
</dbReference>
<feature type="transmembrane region" description="Helical" evidence="8">
    <location>
        <begin position="435"/>
        <end position="457"/>
    </location>
</feature>
<feature type="transmembrane region" description="Helical" evidence="8">
    <location>
        <begin position="6"/>
        <end position="28"/>
    </location>
</feature>
<dbReference type="InterPro" id="IPR001750">
    <property type="entry name" value="ND/Mrp_TM"/>
</dbReference>
<dbReference type="GeneID" id="80347961"/>
<evidence type="ECO:0000256" key="8">
    <source>
        <dbReference type="SAM" id="Phobius"/>
    </source>
</evidence>
<proteinExistence type="inferred from homology"/>
<feature type="transmembrane region" description="Helical" evidence="8">
    <location>
        <begin position="303"/>
        <end position="324"/>
    </location>
</feature>
<dbReference type="InterPro" id="IPR003918">
    <property type="entry name" value="NADH_UbQ_OxRdtase"/>
</dbReference>
<feature type="transmembrane region" description="Helical" evidence="8">
    <location>
        <begin position="362"/>
        <end position="380"/>
    </location>
</feature>
<dbReference type="PANTHER" id="PTHR43507">
    <property type="entry name" value="NADH-UBIQUINONE OXIDOREDUCTASE CHAIN 4"/>
    <property type="match status" value="1"/>
</dbReference>
<evidence type="ECO:0000313" key="10">
    <source>
        <dbReference type="EMBL" id="BCK55662.1"/>
    </source>
</evidence>
<dbReference type="PANTHER" id="PTHR43507:SF1">
    <property type="entry name" value="NADH-UBIQUINONE OXIDOREDUCTASE CHAIN 4"/>
    <property type="match status" value="1"/>
</dbReference>
<evidence type="ECO:0000256" key="2">
    <source>
        <dbReference type="ARBA" id="ARBA00009025"/>
    </source>
</evidence>
<evidence type="ECO:0000256" key="7">
    <source>
        <dbReference type="SAM" id="MobiDB-lite"/>
    </source>
</evidence>
<dbReference type="GO" id="GO:0016020">
    <property type="term" value="C:membrane"/>
    <property type="evidence" value="ECO:0007669"/>
    <property type="project" value="UniProtKB-SubCell"/>
</dbReference>
<feature type="transmembrane region" description="Helical" evidence="8">
    <location>
        <begin position="35"/>
        <end position="54"/>
    </location>
</feature>
<keyword evidence="11" id="KW-1185">Reference proteome</keyword>
<dbReference type="NCBIfam" id="TIGR01972">
    <property type="entry name" value="NDH_I_M"/>
    <property type="match status" value="1"/>
</dbReference>
<dbReference type="Pfam" id="PF00361">
    <property type="entry name" value="Proton_antipo_M"/>
    <property type="match status" value="1"/>
</dbReference>
<evidence type="ECO:0000256" key="1">
    <source>
        <dbReference type="ARBA" id="ARBA00004127"/>
    </source>
</evidence>
<keyword evidence="4 8" id="KW-1133">Transmembrane helix</keyword>
<dbReference type="GO" id="GO:0048039">
    <property type="term" value="F:ubiquinone binding"/>
    <property type="evidence" value="ECO:0007669"/>
    <property type="project" value="TreeGrafter"/>
</dbReference>
<keyword evidence="5 8" id="KW-0472">Membrane</keyword>
<dbReference type="GO" id="GO:0042773">
    <property type="term" value="P:ATP synthesis coupled electron transport"/>
    <property type="evidence" value="ECO:0007669"/>
    <property type="project" value="InterPro"/>
</dbReference>
<feature type="transmembrane region" description="Helical" evidence="8">
    <location>
        <begin position="478"/>
        <end position="496"/>
    </location>
</feature>
<organism evidence="10 11">
    <name type="scientific">Nocardia wallacei</name>
    <dbReference type="NCBI Taxonomy" id="480035"/>
    <lineage>
        <taxon>Bacteria</taxon>
        <taxon>Bacillati</taxon>
        <taxon>Actinomycetota</taxon>
        <taxon>Actinomycetes</taxon>
        <taxon>Mycobacteriales</taxon>
        <taxon>Nocardiaceae</taxon>
        <taxon>Nocardia</taxon>
    </lineage>
</organism>
<dbReference type="EMBL" id="AP023396">
    <property type="protein sequence ID" value="BCK55662.1"/>
    <property type="molecule type" value="Genomic_DNA"/>
</dbReference>